<dbReference type="InterPro" id="IPR006091">
    <property type="entry name" value="Acyl-CoA_Oxase/DH_mid-dom"/>
</dbReference>
<dbReference type="InterPro" id="IPR037069">
    <property type="entry name" value="AcylCoA_DH/ox_N_sf"/>
</dbReference>
<dbReference type="EMBL" id="JAQQDB010000029">
    <property type="protein sequence ID" value="MFM0521000.1"/>
    <property type="molecule type" value="Genomic_DNA"/>
</dbReference>
<feature type="domain" description="Acyl-CoA dehydrogenase C-terminal" evidence="6">
    <location>
        <begin position="234"/>
        <end position="370"/>
    </location>
</feature>
<dbReference type="Pfam" id="PF08028">
    <property type="entry name" value="Acyl-CoA_dh_2"/>
    <property type="match status" value="1"/>
</dbReference>
<comment type="similarity">
    <text evidence="3">Belongs to the HpaH/HsaA monooxygenase family.</text>
</comment>
<dbReference type="InterPro" id="IPR046373">
    <property type="entry name" value="Acyl-CoA_Oxase/DH_mid-dom_sf"/>
</dbReference>
<evidence type="ECO:0000256" key="1">
    <source>
        <dbReference type="ARBA" id="ARBA00022630"/>
    </source>
</evidence>
<gene>
    <name evidence="7" type="ORF">PQR08_26595</name>
</gene>
<dbReference type="Proteomes" id="UP001629462">
    <property type="component" value="Unassembled WGS sequence"/>
</dbReference>
<dbReference type="InterPro" id="IPR013107">
    <property type="entry name" value="Acyl-CoA_DH_C"/>
</dbReference>
<dbReference type="SUPFAM" id="SSF56645">
    <property type="entry name" value="Acyl-CoA dehydrogenase NM domain-like"/>
    <property type="match status" value="1"/>
</dbReference>
<dbReference type="Pfam" id="PF02771">
    <property type="entry name" value="Acyl-CoA_dh_N"/>
    <property type="match status" value="1"/>
</dbReference>
<keyword evidence="1" id="KW-0285">Flavoprotein</keyword>
<organism evidence="7 8">
    <name type="scientific">Caballeronia jiangsuensis</name>
    <dbReference type="NCBI Taxonomy" id="1458357"/>
    <lineage>
        <taxon>Bacteria</taxon>
        <taxon>Pseudomonadati</taxon>
        <taxon>Pseudomonadota</taxon>
        <taxon>Betaproteobacteria</taxon>
        <taxon>Burkholderiales</taxon>
        <taxon>Burkholderiaceae</taxon>
        <taxon>Caballeronia</taxon>
    </lineage>
</organism>
<feature type="domain" description="Acyl-CoA oxidase/dehydrogenase middle" evidence="4">
    <location>
        <begin position="134"/>
        <end position="209"/>
    </location>
</feature>
<comment type="caution">
    <text evidence="7">The sequence shown here is derived from an EMBL/GenBank/DDBJ whole genome shotgun (WGS) entry which is preliminary data.</text>
</comment>
<dbReference type="PANTHER" id="PTHR48083">
    <property type="entry name" value="MEDIUM-CHAIN SPECIFIC ACYL-COA DEHYDROGENASE, MITOCHONDRIAL-RELATED"/>
    <property type="match status" value="1"/>
</dbReference>
<dbReference type="NCBIfam" id="TIGR04022">
    <property type="entry name" value="sulfur_SfnB"/>
    <property type="match status" value="1"/>
</dbReference>
<dbReference type="SUPFAM" id="SSF47203">
    <property type="entry name" value="Acyl-CoA dehydrogenase C-terminal domain-like"/>
    <property type="match status" value="1"/>
</dbReference>
<dbReference type="InterPro" id="IPR036250">
    <property type="entry name" value="AcylCo_DH-like_C"/>
</dbReference>
<dbReference type="GO" id="GO:0016491">
    <property type="term" value="F:oxidoreductase activity"/>
    <property type="evidence" value="ECO:0007669"/>
    <property type="project" value="UniProtKB-KW"/>
</dbReference>
<evidence type="ECO:0000313" key="7">
    <source>
        <dbReference type="EMBL" id="MFM0521000.1"/>
    </source>
</evidence>
<dbReference type="InterPro" id="IPR023922">
    <property type="entry name" value="S04_starv_induced_SfnB"/>
</dbReference>
<keyword evidence="2 7" id="KW-0560">Oxidoreductase</keyword>
<protein>
    <submittedName>
        <fullName evidence="7">SfnB family sulfur acquisition oxidoreductase</fullName>
        <ecNumber evidence="7">1.-.-.-</ecNumber>
    </submittedName>
</protein>
<name>A0ABW9CS36_9BURK</name>
<dbReference type="EC" id="1.-.-.-" evidence="7"/>
<dbReference type="InterPro" id="IPR050741">
    <property type="entry name" value="Acyl-CoA_dehydrogenase"/>
</dbReference>
<reference evidence="7 8" key="1">
    <citation type="journal article" date="2024" name="Chem. Sci.">
        <title>Discovery of megapolipeptins by genome mining of a Burkholderiales bacteria collection.</title>
        <authorList>
            <person name="Paulo B.S."/>
            <person name="Recchia M.J.J."/>
            <person name="Lee S."/>
            <person name="Fergusson C.H."/>
            <person name="Romanowski S.B."/>
            <person name="Hernandez A."/>
            <person name="Krull N."/>
            <person name="Liu D.Y."/>
            <person name="Cavanagh H."/>
            <person name="Bos A."/>
            <person name="Gray C.A."/>
            <person name="Murphy B.T."/>
            <person name="Linington R.G."/>
            <person name="Eustaquio A.S."/>
        </authorList>
    </citation>
    <scope>NUCLEOTIDE SEQUENCE [LARGE SCALE GENOMIC DNA]</scope>
    <source>
        <strain evidence="7 8">RL17-374-BIF-D</strain>
    </source>
</reference>
<dbReference type="Gene3D" id="1.10.540.10">
    <property type="entry name" value="Acyl-CoA dehydrogenase/oxidase, N-terminal domain"/>
    <property type="match status" value="1"/>
</dbReference>
<dbReference type="Pfam" id="PF02770">
    <property type="entry name" value="Acyl-CoA_dh_M"/>
    <property type="match status" value="1"/>
</dbReference>
<evidence type="ECO:0000256" key="3">
    <source>
        <dbReference type="ARBA" id="ARBA00049661"/>
    </source>
</evidence>
<evidence type="ECO:0000259" key="5">
    <source>
        <dbReference type="Pfam" id="PF02771"/>
    </source>
</evidence>
<evidence type="ECO:0000259" key="6">
    <source>
        <dbReference type="Pfam" id="PF08028"/>
    </source>
</evidence>
<keyword evidence="8" id="KW-1185">Reference proteome</keyword>
<evidence type="ECO:0000256" key="2">
    <source>
        <dbReference type="ARBA" id="ARBA00023002"/>
    </source>
</evidence>
<evidence type="ECO:0000259" key="4">
    <source>
        <dbReference type="Pfam" id="PF02770"/>
    </source>
</evidence>
<feature type="domain" description="Acyl-CoA dehydrogenase/oxidase N-terminal" evidence="5">
    <location>
        <begin position="13"/>
        <end position="116"/>
    </location>
</feature>
<dbReference type="Gene3D" id="2.40.110.10">
    <property type="entry name" value="Butyryl-CoA Dehydrogenase, subunit A, domain 2"/>
    <property type="match status" value="1"/>
</dbReference>
<dbReference type="Gene3D" id="1.20.140.10">
    <property type="entry name" value="Butyryl-CoA Dehydrogenase, subunit A, domain 3"/>
    <property type="match status" value="1"/>
</dbReference>
<dbReference type="PIRSF" id="PIRSF016578">
    <property type="entry name" value="HsaA"/>
    <property type="match status" value="1"/>
</dbReference>
<dbReference type="RefSeq" id="WP_250486335.1">
    <property type="nucleotide sequence ID" value="NZ_JAQQDB010000029.1"/>
</dbReference>
<dbReference type="InterPro" id="IPR009100">
    <property type="entry name" value="AcylCoA_DH/oxidase_NM_dom_sf"/>
</dbReference>
<sequence length="404" mass="44139">MHINLIRSDKEALDIARRLASEFAVDAARRDRERHLPSNEVETFSASGLWGINVPRAFGGADVSVGTIVDVFEIISAADSSLGQIPQNHFATLERLKHDGTPSQQDFFFSRALAGERFGNATAEPGDKLPSEHETRVRRTGSGFVLSGRKVYSTGALFAHWIPVAARDDDGLTVTAFVARHARGVEVIDDWSGFGQRTTASGQVRLDNVELDELQIVKRGRRANIDAANAVSQLIHAAIDLGIGRAALDDTKRFLRELSHPARGSAVTRAVDDPFSLRDIGALTVEYHAAQALTMRAAALVDAARGEAERSDVAAAIVATAEAKILTTQFALDASNKLFELAGTQSTLEKHNLDRHWRNARTHTLHDSVRWKYHAVGQFALNEMLCDPFTYAHPYSAIEAGNED</sequence>
<accession>A0ABW9CS36</accession>
<proteinExistence type="inferred from homology"/>
<evidence type="ECO:0000313" key="8">
    <source>
        <dbReference type="Proteomes" id="UP001629462"/>
    </source>
</evidence>
<dbReference type="PANTHER" id="PTHR48083:SF19">
    <property type="entry name" value="FLAVIN-DEPENDENT MONOOXYGENASE, OXYGENASE SUBUNIT HSAA"/>
    <property type="match status" value="1"/>
</dbReference>
<dbReference type="InterPro" id="IPR013786">
    <property type="entry name" value="AcylCoA_DH/ox_N"/>
</dbReference>